<dbReference type="OrthoDB" id="7186856at2"/>
<comment type="caution">
    <text evidence="2">The sequence shown here is derived from an EMBL/GenBank/DDBJ whole genome shotgun (WGS) entry which is preliminary data.</text>
</comment>
<dbReference type="AlphaFoldDB" id="A0A4Q6XWJ3"/>
<proteinExistence type="predicted"/>
<gene>
    <name evidence="2" type="ORF">EWE75_19165</name>
</gene>
<evidence type="ECO:0000313" key="2">
    <source>
        <dbReference type="EMBL" id="RZF61127.1"/>
    </source>
</evidence>
<evidence type="ECO:0008006" key="4">
    <source>
        <dbReference type="Google" id="ProtNLM"/>
    </source>
</evidence>
<dbReference type="Gene3D" id="2.40.70.10">
    <property type="entry name" value="Acid Proteases"/>
    <property type="match status" value="2"/>
</dbReference>
<feature type="signal peptide" evidence="1">
    <location>
        <begin position="1"/>
        <end position="25"/>
    </location>
</feature>
<dbReference type="CDD" id="cd05483">
    <property type="entry name" value="retropepsin_like_bacteria"/>
    <property type="match status" value="1"/>
</dbReference>
<organism evidence="2 3">
    <name type="scientific">Sphingomonas populi</name>
    <dbReference type="NCBI Taxonomy" id="2484750"/>
    <lineage>
        <taxon>Bacteria</taxon>
        <taxon>Pseudomonadati</taxon>
        <taxon>Pseudomonadota</taxon>
        <taxon>Alphaproteobacteria</taxon>
        <taxon>Sphingomonadales</taxon>
        <taxon>Sphingomonadaceae</taxon>
        <taxon>Sphingomonas</taxon>
    </lineage>
</organism>
<accession>A0A4Q6XWJ3</accession>
<protein>
    <recommendedName>
        <fullName evidence="4">Peptidase A2 domain-containing protein</fullName>
    </recommendedName>
</protein>
<sequence length="303" mass="31866">MMEKTMRPITAIAASCLLLSTYAGATVLLTPAGNGHLVVPAFVNGKGTVPFILDTGADDSGVYDWFAKQQRLPAGTAISVTGMTGAAMMATYHLNSITVDGRTIRNVEVTGLPDRKDAAITAGVTGNDLMDGAIATFDYPCRTATLTPKPASMRKLVSSKAVMVDGGSVLDGTQLTFPVTINGVTGTAILDTGSRGTQINGLFARSAGLNVNGPDFASGETLYGVALRATETREGKVAKVAFAGNTIEGLTVRVADLAVFKSWGLDNKPAMIFGINAMRGLRVIYDHEAKRFWFDHSRCKVPA</sequence>
<name>A0A4Q6XWJ3_9SPHN</name>
<keyword evidence="1" id="KW-0732">Signal</keyword>
<keyword evidence="3" id="KW-1185">Reference proteome</keyword>
<feature type="chain" id="PRO_5020263149" description="Peptidase A2 domain-containing protein" evidence="1">
    <location>
        <begin position="26"/>
        <end position="303"/>
    </location>
</feature>
<dbReference type="EMBL" id="SGIS01000037">
    <property type="protein sequence ID" value="RZF61127.1"/>
    <property type="molecule type" value="Genomic_DNA"/>
</dbReference>
<dbReference type="Proteomes" id="UP000292085">
    <property type="component" value="Unassembled WGS sequence"/>
</dbReference>
<dbReference type="SUPFAM" id="SSF50630">
    <property type="entry name" value="Acid proteases"/>
    <property type="match status" value="2"/>
</dbReference>
<reference evidence="2 3" key="1">
    <citation type="submission" date="2019-02" db="EMBL/GenBank/DDBJ databases">
        <authorList>
            <person name="Li Y."/>
        </authorList>
    </citation>
    <scope>NUCLEOTIDE SEQUENCE [LARGE SCALE GENOMIC DNA]</scope>
    <source>
        <strain evidence="2 3">3-7</strain>
    </source>
</reference>
<dbReference type="InterPro" id="IPR021109">
    <property type="entry name" value="Peptidase_aspartic_dom_sf"/>
</dbReference>
<evidence type="ECO:0000256" key="1">
    <source>
        <dbReference type="SAM" id="SignalP"/>
    </source>
</evidence>
<dbReference type="InterPro" id="IPR034122">
    <property type="entry name" value="Retropepsin-like_bacterial"/>
</dbReference>
<evidence type="ECO:0000313" key="3">
    <source>
        <dbReference type="Proteomes" id="UP000292085"/>
    </source>
</evidence>
<dbReference type="Pfam" id="PF13650">
    <property type="entry name" value="Asp_protease_2"/>
    <property type="match status" value="2"/>
</dbReference>